<feature type="region of interest" description="Disordered" evidence="3">
    <location>
        <begin position="80"/>
        <end position="101"/>
    </location>
</feature>
<dbReference type="PIRSF" id="PIRSF003113">
    <property type="entry name" value="BolA"/>
    <property type="match status" value="1"/>
</dbReference>
<dbReference type="PANTHER" id="PTHR46229">
    <property type="entry name" value="BOLA TRANSCRIPTION REGULATOR"/>
    <property type="match status" value="1"/>
</dbReference>
<dbReference type="PANTHER" id="PTHR46229:SF2">
    <property type="entry name" value="BOLA-LIKE PROTEIN 1"/>
    <property type="match status" value="1"/>
</dbReference>
<dbReference type="InterPro" id="IPR002634">
    <property type="entry name" value="BolA"/>
</dbReference>
<dbReference type="GO" id="GO:0006351">
    <property type="term" value="P:DNA-templated transcription"/>
    <property type="evidence" value="ECO:0007669"/>
    <property type="project" value="TreeGrafter"/>
</dbReference>
<dbReference type="EMBL" id="PIPP01000008">
    <property type="protein sequence ID" value="RUO33589.1"/>
    <property type="molecule type" value="Genomic_DNA"/>
</dbReference>
<comment type="similarity">
    <text evidence="1 2">Belongs to the BolA/IbaG family.</text>
</comment>
<dbReference type="AlphaFoldDB" id="A0A432WIU6"/>
<reference evidence="5" key="1">
    <citation type="journal article" date="2018" name="Front. Microbiol.">
        <title>Genome-Based Analysis Reveals the Taxonomy and Diversity of the Family Idiomarinaceae.</title>
        <authorList>
            <person name="Liu Y."/>
            <person name="Lai Q."/>
            <person name="Shao Z."/>
        </authorList>
    </citation>
    <scope>NUCLEOTIDE SEQUENCE [LARGE SCALE GENOMIC DNA]</scope>
    <source>
        <strain evidence="5">AIS</strain>
    </source>
</reference>
<name>A0A432WIU6_9GAMM</name>
<proteinExistence type="inferred from homology"/>
<evidence type="ECO:0000256" key="2">
    <source>
        <dbReference type="RuleBase" id="RU003860"/>
    </source>
</evidence>
<dbReference type="InterPro" id="IPR050961">
    <property type="entry name" value="BolA/IbaG_stress_morph_reg"/>
</dbReference>
<dbReference type="Gene3D" id="3.10.20.90">
    <property type="entry name" value="Phosphatidylinositol 3-kinase Catalytic Subunit, Chain A, domain 1"/>
    <property type="match status" value="1"/>
</dbReference>
<dbReference type="OrthoDB" id="9801469at2"/>
<dbReference type="InterPro" id="IPR036065">
    <property type="entry name" value="BolA-like_sf"/>
</dbReference>
<evidence type="ECO:0000313" key="4">
    <source>
        <dbReference type="EMBL" id="RUO33589.1"/>
    </source>
</evidence>
<protein>
    <submittedName>
        <fullName evidence="4">Transcriptional regulator</fullName>
    </submittedName>
</protein>
<keyword evidence="5" id="KW-1185">Reference proteome</keyword>
<evidence type="ECO:0000256" key="1">
    <source>
        <dbReference type="ARBA" id="ARBA00005578"/>
    </source>
</evidence>
<evidence type="ECO:0000256" key="3">
    <source>
        <dbReference type="SAM" id="MobiDB-lite"/>
    </source>
</evidence>
<dbReference type="GO" id="GO:0005829">
    <property type="term" value="C:cytosol"/>
    <property type="evidence" value="ECO:0007669"/>
    <property type="project" value="TreeGrafter"/>
</dbReference>
<dbReference type="SUPFAM" id="SSF82657">
    <property type="entry name" value="BolA-like"/>
    <property type="match status" value="1"/>
</dbReference>
<gene>
    <name evidence="4" type="ORF">CWE13_12555</name>
</gene>
<organism evidence="4 5">
    <name type="scientific">Aliidiomarina shirensis</name>
    <dbReference type="NCBI Taxonomy" id="1048642"/>
    <lineage>
        <taxon>Bacteria</taxon>
        <taxon>Pseudomonadati</taxon>
        <taxon>Pseudomonadota</taxon>
        <taxon>Gammaproteobacteria</taxon>
        <taxon>Alteromonadales</taxon>
        <taxon>Idiomarinaceae</taxon>
        <taxon>Aliidiomarina</taxon>
    </lineage>
</organism>
<evidence type="ECO:0000313" key="5">
    <source>
        <dbReference type="Proteomes" id="UP000286934"/>
    </source>
</evidence>
<dbReference type="Proteomes" id="UP000286934">
    <property type="component" value="Unassembled WGS sequence"/>
</dbReference>
<comment type="caution">
    <text evidence="4">The sequence shown here is derived from an EMBL/GenBank/DDBJ whole genome shotgun (WGS) entry which is preliminary data.</text>
</comment>
<dbReference type="RefSeq" id="WP_126809137.1">
    <property type="nucleotide sequence ID" value="NZ_PIPP01000008.1"/>
</dbReference>
<accession>A0A432WIU6</accession>
<sequence>MQNLIETKLKAGLTPSYLRVENESHMHGGSALESHFKVTVVAETFTGQRLLQRHRSVNQLLREELQNHIHALAMHTYTPEEWESVGESPASPDCRGGSKHI</sequence>
<dbReference type="Pfam" id="PF01722">
    <property type="entry name" value="BolA"/>
    <property type="match status" value="1"/>
</dbReference>